<dbReference type="EMBL" id="OX395132">
    <property type="protein sequence ID" value="CAI5780266.1"/>
    <property type="molecule type" value="Genomic_DNA"/>
</dbReference>
<evidence type="ECO:0000313" key="1">
    <source>
        <dbReference type="EMBL" id="CAI5780266.1"/>
    </source>
</evidence>
<name>A0AA35P968_9SAUR</name>
<accession>A0AA35P968</accession>
<reference evidence="1" key="1">
    <citation type="submission" date="2022-12" db="EMBL/GenBank/DDBJ databases">
        <authorList>
            <person name="Alioto T."/>
            <person name="Alioto T."/>
            <person name="Gomez Garrido J."/>
        </authorList>
    </citation>
    <scope>NUCLEOTIDE SEQUENCE</scope>
</reference>
<dbReference type="AlphaFoldDB" id="A0AA35P968"/>
<protein>
    <submittedName>
        <fullName evidence="1">Uncharacterized protein</fullName>
    </submittedName>
</protein>
<sequence>SHPNSIQLIPMINDHFFKKGGILENNMQPVTQNIDSEKERLSLELTKMAVGQGCPKEFLKRPQ</sequence>
<proteinExistence type="predicted"/>
<feature type="non-terminal residue" evidence="1">
    <location>
        <position position="63"/>
    </location>
</feature>
<keyword evidence="2" id="KW-1185">Reference proteome</keyword>
<evidence type="ECO:0000313" key="2">
    <source>
        <dbReference type="Proteomes" id="UP001178461"/>
    </source>
</evidence>
<organism evidence="1 2">
    <name type="scientific">Podarcis lilfordi</name>
    <name type="common">Lilford's wall lizard</name>
    <dbReference type="NCBI Taxonomy" id="74358"/>
    <lineage>
        <taxon>Eukaryota</taxon>
        <taxon>Metazoa</taxon>
        <taxon>Chordata</taxon>
        <taxon>Craniata</taxon>
        <taxon>Vertebrata</taxon>
        <taxon>Euteleostomi</taxon>
        <taxon>Lepidosauria</taxon>
        <taxon>Squamata</taxon>
        <taxon>Bifurcata</taxon>
        <taxon>Unidentata</taxon>
        <taxon>Episquamata</taxon>
        <taxon>Laterata</taxon>
        <taxon>Lacertibaenia</taxon>
        <taxon>Lacertidae</taxon>
        <taxon>Podarcis</taxon>
    </lineage>
</organism>
<feature type="non-terminal residue" evidence="1">
    <location>
        <position position="1"/>
    </location>
</feature>
<gene>
    <name evidence="1" type="ORF">PODLI_1B002467</name>
</gene>
<dbReference type="Proteomes" id="UP001178461">
    <property type="component" value="Chromosome 7"/>
</dbReference>